<dbReference type="Proteomes" id="UP000294744">
    <property type="component" value="Unassembled WGS sequence"/>
</dbReference>
<dbReference type="Pfam" id="PF00975">
    <property type="entry name" value="Thioesterase"/>
    <property type="match status" value="1"/>
</dbReference>
<accession>A0A4R4UM21</accession>
<comment type="caution">
    <text evidence="4">The sequence shown here is derived from an EMBL/GenBank/DDBJ whole genome shotgun (WGS) entry which is preliminary data.</text>
</comment>
<evidence type="ECO:0000313" key="5">
    <source>
        <dbReference type="Proteomes" id="UP000294744"/>
    </source>
</evidence>
<dbReference type="GO" id="GO:0016787">
    <property type="term" value="F:hydrolase activity"/>
    <property type="evidence" value="ECO:0007669"/>
    <property type="project" value="UniProtKB-KW"/>
</dbReference>
<feature type="domain" description="Thioesterase TesA-like" evidence="3">
    <location>
        <begin position="26"/>
        <end position="248"/>
    </location>
</feature>
<dbReference type="InterPro" id="IPR012223">
    <property type="entry name" value="TEII"/>
</dbReference>
<dbReference type="InterPro" id="IPR029058">
    <property type="entry name" value="AB_hydrolase_fold"/>
</dbReference>
<keyword evidence="5" id="KW-1185">Reference proteome</keyword>
<name>A0A4R4UM21_9PSEU</name>
<dbReference type="GO" id="GO:0008610">
    <property type="term" value="P:lipid biosynthetic process"/>
    <property type="evidence" value="ECO:0007669"/>
    <property type="project" value="TreeGrafter"/>
</dbReference>
<organism evidence="4 5">
    <name type="scientific">Saccharopolyspora aridisoli</name>
    <dbReference type="NCBI Taxonomy" id="2530385"/>
    <lineage>
        <taxon>Bacteria</taxon>
        <taxon>Bacillati</taxon>
        <taxon>Actinomycetota</taxon>
        <taxon>Actinomycetes</taxon>
        <taxon>Pseudonocardiales</taxon>
        <taxon>Pseudonocardiaceae</taxon>
        <taxon>Saccharopolyspora</taxon>
    </lineage>
</organism>
<evidence type="ECO:0000256" key="1">
    <source>
        <dbReference type="ARBA" id="ARBA00007169"/>
    </source>
</evidence>
<reference evidence="4 5" key="1">
    <citation type="submission" date="2019-03" db="EMBL/GenBank/DDBJ databases">
        <title>Draft genome sequences of novel Actinobacteria.</title>
        <authorList>
            <person name="Sahin N."/>
            <person name="Ay H."/>
            <person name="Saygin H."/>
        </authorList>
    </citation>
    <scope>NUCLEOTIDE SEQUENCE [LARGE SCALE GENOMIC DNA]</scope>
    <source>
        <strain evidence="4 5">16K404</strain>
    </source>
</reference>
<dbReference type="OrthoDB" id="4169718at2"/>
<dbReference type="SUPFAM" id="SSF53474">
    <property type="entry name" value="alpha/beta-Hydrolases"/>
    <property type="match status" value="1"/>
</dbReference>
<dbReference type="SMART" id="SM00824">
    <property type="entry name" value="PKS_TE"/>
    <property type="match status" value="1"/>
</dbReference>
<dbReference type="PANTHER" id="PTHR11487">
    <property type="entry name" value="THIOESTERASE"/>
    <property type="match status" value="1"/>
</dbReference>
<dbReference type="InterPro" id="IPR001031">
    <property type="entry name" value="Thioesterase"/>
</dbReference>
<dbReference type="AlphaFoldDB" id="A0A4R4UM21"/>
<gene>
    <name evidence="4" type="ORF">E1161_16625</name>
</gene>
<proteinExistence type="inferred from homology"/>
<dbReference type="RefSeq" id="WP_132624260.1">
    <property type="nucleotide sequence ID" value="NZ_SMKV01000019.1"/>
</dbReference>
<dbReference type="Gene3D" id="3.40.50.1820">
    <property type="entry name" value="alpha/beta hydrolase"/>
    <property type="match status" value="1"/>
</dbReference>
<evidence type="ECO:0000313" key="4">
    <source>
        <dbReference type="EMBL" id="TDC91296.1"/>
    </source>
</evidence>
<dbReference type="InterPro" id="IPR020802">
    <property type="entry name" value="TesA-like"/>
</dbReference>
<dbReference type="PANTHER" id="PTHR11487:SF0">
    <property type="entry name" value="S-ACYL FATTY ACID SYNTHASE THIOESTERASE, MEDIUM CHAIN"/>
    <property type="match status" value="1"/>
</dbReference>
<dbReference type="EMBL" id="SMKV01000019">
    <property type="protein sequence ID" value="TDC91296.1"/>
    <property type="molecule type" value="Genomic_DNA"/>
</dbReference>
<sequence length="261" mass="29090">MNTKDDVTTAWIRRYRPSATSTTRLVCFPHAGGSASFFHPLAPRFSPDTDVVSLQYPGRQDRRHEPCVEDIETLADLLTDEIAALSGKPTVFFGHSMGAVLAFETAYRLEQRGARTPHAVIASGRRGPATRRDEEVHKRDDNGIISELRELNGTDTAVFGDEELLRMAMPAIRNDYRAIEAYACDPDRRVSSPIVALTGTEDPKTTLEEANAWKQHTDGGFRLREFPGGHFFLTDHQTEVNLEIEAELAAARTRSEEARHG</sequence>
<protein>
    <submittedName>
        <fullName evidence="4">Thioesterase</fullName>
    </submittedName>
</protein>
<comment type="similarity">
    <text evidence="1">Belongs to the thioesterase family.</text>
</comment>
<keyword evidence="2" id="KW-0378">Hydrolase</keyword>
<evidence type="ECO:0000256" key="2">
    <source>
        <dbReference type="ARBA" id="ARBA00022801"/>
    </source>
</evidence>
<evidence type="ECO:0000259" key="3">
    <source>
        <dbReference type="SMART" id="SM00824"/>
    </source>
</evidence>